<sequence>MIGTTDLVAARVRRAAPHRHLAACLSAVLMLGLLQACAAPPPVPAAIEAPLSYPPSARERMLRIATAEWEEWGRQTSDSAPGTRETDVANFPRVLAYWRAVPEGDGPVARNRARYYYGSADLWREPAWSAAFISFVMRSAGVDQREFPPSAAHAFYIDAMILDAQRFPAQAPFIPHEVAARAPQVGDLVCADRSSRPISSWRERAADRGAFRPTHCDIVVRVAPGVVEAIGGNLRDAVTLAVMPTDASGRLLPRGRGEPRFFAVFENRLGRLPPFAPPPPANGAPPS</sequence>
<feature type="signal peptide" evidence="1">
    <location>
        <begin position="1"/>
        <end position="38"/>
    </location>
</feature>
<proteinExistence type="predicted"/>
<name>A0ABM7Y9F1_9PROT</name>
<gene>
    <name evidence="3" type="ORF">Rmf_46270</name>
</gene>
<evidence type="ECO:0000313" key="3">
    <source>
        <dbReference type="EMBL" id="BDG74698.1"/>
    </source>
</evidence>
<evidence type="ECO:0000313" key="4">
    <source>
        <dbReference type="Proteomes" id="UP000831327"/>
    </source>
</evidence>
<reference evidence="3 4" key="1">
    <citation type="journal article" date="2016" name="Microbes Environ.">
        <title>Phylogenetically diverse aerobic anoxygenic phototrophic bacteria isolated from epilithic biofilms in Tama river, Japan.</title>
        <authorList>
            <person name="Hirose S."/>
            <person name="Matsuura K."/>
            <person name="Haruta S."/>
        </authorList>
    </citation>
    <scope>NUCLEOTIDE SEQUENCE [LARGE SCALE GENOMIC DNA]</scope>
    <source>
        <strain evidence="3 4">S08</strain>
    </source>
</reference>
<dbReference type="Proteomes" id="UP000831327">
    <property type="component" value="Chromosome"/>
</dbReference>
<protein>
    <recommendedName>
        <fullName evidence="2">DUF2272 domain-containing protein</fullName>
    </recommendedName>
</protein>
<organism evidence="3 4">
    <name type="scientific">Roseomonas fluvialis</name>
    <dbReference type="NCBI Taxonomy" id="1750527"/>
    <lineage>
        <taxon>Bacteria</taxon>
        <taxon>Pseudomonadati</taxon>
        <taxon>Pseudomonadota</taxon>
        <taxon>Alphaproteobacteria</taxon>
        <taxon>Acetobacterales</taxon>
        <taxon>Roseomonadaceae</taxon>
        <taxon>Roseomonas</taxon>
    </lineage>
</organism>
<feature type="domain" description="DUF2272" evidence="2">
    <location>
        <begin position="125"/>
        <end position="253"/>
    </location>
</feature>
<feature type="chain" id="PRO_5046531124" description="DUF2272 domain-containing protein" evidence="1">
    <location>
        <begin position="39"/>
        <end position="287"/>
    </location>
</feature>
<dbReference type="RefSeq" id="WP_244408865.1">
    <property type="nucleotide sequence ID" value="NZ_AP025637.1"/>
</dbReference>
<keyword evidence="4" id="KW-1185">Reference proteome</keyword>
<dbReference type="InterPro" id="IPR019262">
    <property type="entry name" value="DUF2272"/>
</dbReference>
<accession>A0ABM7Y9F1</accession>
<dbReference type="Pfam" id="PF10030">
    <property type="entry name" value="DUF2272"/>
    <property type="match status" value="1"/>
</dbReference>
<keyword evidence="1" id="KW-0732">Signal</keyword>
<dbReference type="EMBL" id="AP025637">
    <property type="protein sequence ID" value="BDG74698.1"/>
    <property type="molecule type" value="Genomic_DNA"/>
</dbReference>
<evidence type="ECO:0000256" key="1">
    <source>
        <dbReference type="SAM" id="SignalP"/>
    </source>
</evidence>
<evidence type="ECO:0000259" key="2">
    <source>
        <dbReference type="Pfam" id="PF10030"/>
    </source>
</evidence>